<gene>
    <name evidence="1" type="ORF">ACFSYC_16845</name>
</gene>
<evidence type="ECO:0000313" key="2">
    <source>
        <dbReference type="Proteomes" id="UP001597601"/>
    </source>
</evidence>
<dbReference type="EMBL" id="JBHUON010000025">
    <property type="protein sequence ID" value="MFD2866366.1"/>
    <property type="molecule type" value="Genomic_DNA"/>
</dbReference>
<evidence type="ECO:0000313" key="1">
    <source>
        <dbReference type="EMBL" id="MFD2866366.1"/>
    </source>
</evidence>
<proteinExistence type="predicted"/>
<comment type="caution">
    <text evidence="1">The sequence shown here is derived from an EMBL/GenBank/DDBJ whole genome shotgun (WGS) entry which is preliminary data.</text>
</comment>
<accession>A0ABW5XSL5</accession>
<keyword evidence="2" id="KW-1185">Reference proteome</keyword>
<dbReference type="Proteomes" id="UP001597601">
    <property type="component" value="Unassembled WGS sequence"/>
</dbReference>
<name>A0ABW5XSL5_9SPHI</name>
<sequence>MDDKNQGGSPDRDRINVNENYELEYWTKELGISAEKLRDAVKEVGTTAKAVREFLNK</sequence>
<reference evidence="2" key="1">
    <citation type="journal article" date="2019" name="Int. J. Syst. Evol. Microbiol.">
        <title>The Global Catalogue of Microorganisms (GCM) 10K type strain sequencing project: providing services to taxonomists for standard genome sequencing and annotation.</title>
        <authorList>
            <consortium name="The Broad Institute Genomics Platform"/>
            <consortium name="The Broad Institute Genome Sequencing Center for Infectious Disease"/>
            <person name="Wu L."/>
            <person name="Ma J."/>
        </authorList>
    </citation>
    <scope>NUCLEOTIDE SEQUENCE [LARGE SCALE GENOMIC DNA]</scope>
    <source>
        <strain evidence="2">KCTC 52232</strain>
    </source>
</reference>
<dbReference type="RefSeq" id="WP_377129935.1">
    <property type="nucleotide sequence ID" value="NZ_JBHUHN010000001.1"/>
</dbReference>
<protein>
    <submittedName>
        <fullName evidence="1">DUF3606 domain-containing protein</fullName>
    </submittedName>
</protein>
<organism evidence="1 2">
    <name type="scientific">Mucilaginibacter antarcticus</name>
    <dbReference type="NCBI Taxonomy" id="1855725"/>
    <lineage>
        <taxon>Bacteria</taxon>
        <taxon>Pseudomonadati</taxon>
        <taxon>Bacteroidota</taxon>
        <taxon>Sphingobacteriia</taxon>
        <taxon>Sphingobacteriales</taxon>
        <taxon>Sphingobacteriaceae</taxon>
        <taxon>Mucilaginibacter</taxon>
    </lineage>
</organism>
<dbReference type="InterPro" id="IPR022037">
    <property type="entry name" value="DUF3606"/>
</dbReference>
<dbReference type="Pfam" id="PF12244">
    <property type="entry name" value="DUF3606"/>
    <property type="match status" value="1"/>
</dbReference>